<organism evidence="6 7">
    <name type="scientific">Halomonas binhaiensis</name>
    <dbReference type="NCBI Taxonomy" id="2562282"/>
    <lineage>
        <taxon>Bacteria</taxon>
        <taxon>Pseudomonadati</taxon>
        <taxon>Pseudomonadota</taxon>
        <taxon>Gammaproteobacteria</taxon>
        <taxon>Oceanospirillales</taxon>
        <taxon>Halomonadaceae</taxon>
        <taxon>Halomonas</taxon>
    </lineage>
</organism>
<keyword evidence="4" id="KW-0804">Transcription</keyword>
<evidence type="ECO:0000256" key="4">
    <source>
        <dbReference type="ARBA" id="ARBA00023163"/>
    </source>
</evidence>
<keyword evidence="3" id="KW-0238">DNA-binding</keyword>
<dbReference type="Gene3D" id="3.40.190.290">
    <property type="match status" value="1"/>
</dbReference>
<dbReference type="AlphaFoldDB" id="A0A5C1NI74"/>
<evidence type="ECO:0000256" key="2">
    <source>
        <dbReference type="ARBA" id="ARBA00023015"/>
    </source>
</evidence>
<dbReference type="Pfam" id="PF03466">
    <property type="entry name" value="LysR_substrate"/>
    <property type="match status" value="1"/>
</dbReference>
<dbReference type="KEGG" id="hbh:E4T21_16765"/>
<dbReference type="Pfam" id="PF00126">
    <property type="entry name" value="HTH_1"/>
    <property type="match status" value="1"/>
</dbReference>
<dbReference type="FunFam" id="1.10.10.10:FF:000001">
    <property type="entry name" value="LysR family transcriptional regulator"/>
    <property type="match status" value="1"/>
</dbReference>
<reference evidence="6" key="1">
    <citation type="submission" date="2021-02" db="EMBL/GenBank/DDBJ databases">
        <title>Strain Y2R2, a novel species of the genus Halomonas.</title>
        <authorList>
            <person name="Huang H."/>
        </authorList>
    </citation>
    <scope>NUCLEOTIDE SEQUENCE</scope>
    <source>
        <strain evidence="6">Y2R2</strain>
    </source>
</reference>
<protein>
    <submittedName>
        <fullName evidence="6">LysR family transcriptional regulator</fullName>
    </submittedName>
</protein>
<dbReference type="PANTHER" id="PTHR30537:SF5">
    <property type="entry name" value="HTH-TYPE TRANSCRIPTIONAL ACTIVATOR TTDR-RELATED"/>
    <property type="match status" value="1"/>
</dbReference>
<dbReference type="GO" id="GO:0003700">
    <property type="term" value="F:DNA-binding transcription factor activity"/>
    <property type="evidence" value="ECO:0007669"/>
    <property type="project" value="InterPro"/>
</dbReference>
<dbReference type="Proteomes" id="UP000324285">
    <property type="component" value="Chromosome"/>
</dbReference>
<dbReference type="InterPro" id="IPR036390">
    <property type="entry name" value="WH_DNA-bd_sf"/>
</dbReference>
<comment type="similarity">
    <text evidence="1">Belongs to the LysR transcriptional regulatory family.</text>
</comment>
<evidence type="ECO:0000256" key="1">
    <source>
        <dbReference type="ARBA" id="ARBA00009437"/>
    </source>
</evidence>
<dbReference type="InterPro" id="IPR058163">
    <property type="entry name" value="LysR-type_TF_proteobact-type"/>
</dbReference>
<evidence type="ECO:0000259" key="5">
    <source>
        <dbReference type="PROSITE" id="PS50931"/>
    </source>
</evidence>
<dbReference type="GO" id="GO:0006351">
    <property type="term" value="P:DNA-templated transcription"/>
    <property type="evidence" value="ECO:0007669"/>
    <property type="project" value="TreeGrafter"/>
</dbReference>
<dbReference type="SUPFAM" id="SSF46785">
    <property type="entry name" value="Winged helix' DNA-binding domain"/>
    <property type="match status" value="1"/>
</dbReference>
<dbReference type="OrthoDB" id="9815676at2"/>
<dbReference type="InterPro" id="IPR036388">
    <property type="entry name" value="WH-like_DNA-bd_sf"/>
</dbReference>
<dbReference type="RefSeq" id="WP_149286136.1">
    <property type="nucleotide sequence ID" value="NZ_CP038437.2"/>
</dbReference>
<dbReference type="SUPFAM" id="SSF53850">
    <property type="entry name" value="Periplasmic binding protein-like II"/>
    <property type="match status" value="1"/>
</dbReference>
<evidence type="ECO:0000256" key="3">
    <source>
        <dbReference type="ARBA" id="ARBA00023125"/>
    </source>
</evidence>
<keyword evidence="2" id="KW-0805">Transcription regulation</keyword>
<feature type="domain" description="HTH lysR-type" evidence="5">
    <location>
        <begin position="1"/>
        <end position="59"/>
    </location>
</feature>
<gene>
    <name evidence="6" type="ORF">E4T21_16765</name>
</gene>
<dbReference type="InterPro" id="IPR005119">
    <property type="entry name" value="LysR_subst-bd"/>
</dbReference>
<dbReference type="EMBL" id="CP038437">
    <property type="protein sequence ID" value="QEM83014.1"/>
    <property type="molecule type" value="Genomic_DNA"/>
</dbReference>
<sequence>MDRLRTLRTFICVAEHASFAEAGRRLNMSPTTVTRTIAALEASLGVQLLMRTTRSVRLTEEGALFLERCRAGVAEIDAAVDIVQGGQSTPRGTLTVTAPVMFGRLHVLPVVVELLQLYPNLQVRLLLLDRVVRLVEEGIDIAIRIADLPDSSLHMLRVGQVQRVLSASPDYLAARGRPMSQSDLRHHDLIRVEDEVGPHRGWGPDDARRSGNPARLSVNNVDAAVSAAVAGLGVVRTLSYQIADHVAAGRLERLLTDDAAPALPISLLFQSGRKNHPNVRAFIEAAKRHLQGISL</sequence>
<proteinExistence type="inferred from homology"/>
<evidence type="ECO:0000313" key="6">
    <source>
        <dbReference type="EMBL" id="QEM83014.1"/>
    </source>
</evidence>
<dbReference type="PROSITE" id="PS50931">
    <property type="entry name" value="HTH_LYSR"/>
    <property type="match status" value="1"/>
</dbReference>
<dbReference type="Gene3D" id="1.10.10.10">
    <property type="entry name" value="Winged helix-like DNA-binding domain superfamily/Winged helix DNA-binding domain"/>
    <property type="match status" value="1"/>
</dbReference>
<name>A0A5C1NI74_9GAMM</name>
<dbReference type="GO" id="GO:0043565">
    <property type="term" value="F:sequence-specific DNA binding"/>
    <property type="evidence" value="ECO:0007669"/>
    <property type="project" value="TreeGrafter"/>
</dbReference>
<accession>A0A5C1NI74</accession>
<dbReference type="InterPro" id="IPR000847">
    <property type="entry name" value="LysR_HTH_N"/>
</dbReference>
<dbReference type="PANTHER" id="PTHR30537">
    <property type="entry name" value="HTH-TYPE TRANSCRIPTIONAL REGULATOR"/>
    <property type="match status" value="1"/>
</dbReference>
<keyword evidence="7" id="KW-1185">Reference proteome</keyword>
<evidence type="ECO:0000313" key="7">
    <source>
        <dbReference type="Proteomes" id="UP000324285"/>
    </source>
</evidence>